<comment type="caution">
    <text evidence="12">The sequence shown here is derived from an EMBL/GenBank/DDBJ whole genome shotgun (WGS) entry which is preliminary data.</text>
</comment>
<keyword evidence="6" id="KW-0862">Zinc</keyword>
<dbReference type="GO" id="GO:0005634">
    <property type="term" value="C:nucleus"/>
    <property type="evidence" value="ECO:0007669"/>
    <property type="project" value="UniProtKB-SubCell"/>
</dbReference>
<dbReference type="InterPro" id="IPR031099">
    <property type="entry name" value="BRCA1-associated"/>
</dbReference>
<comment type="subcellular location">
    <subcellularLocation>
        <location evidence="1">Nucleus</location>
    </subcellularLocation>
</comment>
<feature type="domain" description="BRCT" evidence="10">
    <location>
        <begin position="590"/>
        <end position="631"/>
    </location>
</feature>
<dbReference type="GO" id="GO:0000724">
    <property type="term" value="P:double-strand break repair via homologous recombination"/>
    <property type="evidence" value="ECO:0007669"/>
    <property type="project" value="TreeGrafter"/>
</dbReference>
<evidence type="ECO:0000313" key="12">
    <source>
        <dbReference type="EMBL" id="TVU19928.1"/>
    </source>
</evidence>
<feature type="compositionally biased region" description="Polar residues" evidence="9">
    <location>
        <begin position="447"/>
        <end position="458"/>
    </location>
</feature>
<keyword evidence="3" id="KW-0677">Repeat</keyword>
<organism evidence="12 13">
    <name type="scientific">Eragrostis curvula</name>
    <name type="common">weeping love grass</name>
    <dbReference type="NCBI Taxonomy" id="38414"/>
    <lineage>
        <taxon>Eukaryota</taxon>
        <taxon>Viridiplantae</taxon>
        <taxon>Streptophyta</taxon>
        <taxon>Embryophyta</taxon>
        <taxon>Tracheophyta</taxon>
        <taxon>Spermatophyta</taxon>
        <taxon>Magnoliopsida</taxon>
        <taxon>Liliopsida</taxon>
        <taxon>Poales</taxon>
        <taxon>Poaceae</taxon>
        <taxon>PACMAD clade</taxon>
        <taxon>Chloridoideae</taxon>
        <taxon>Eragrostideae</taxon>
        <taxon>Eragrostidinae</taxon>
        <taxon>Eragrostis</taxon>
    </lineage>
</organism>
<dbReference type="GO" id="GO:0045944">
    <property type="term" value="P:positive regulation of transcription by RNA polymerase II"/>
    <property type="evidence" value="ECO:0007669"/>
    <property type="project" value="TreeGrafter"/>
</dbReference>
<dbReference type="PROSITE" id="PS50172">
    <property type="entry name" value="BRCT"/>
    <property type="match status" value="2"/>
</dbReference>
<dbReference type="AlphaFoldDB" id="A0A5J9U9H6"/>
<dbReference type="CDD" id="cd15571">
    <property type="entry name" value="ePHD"/>
    <property type="match status" value="1"/>
</dbReference>
<evidence type="ECO:0000256" key="2">
    <source>
        <dbReference type="ARBA" id="ARBA00022723"/>
    </source>
</evidence>
<keyword evidence="5" id="KW-0863">Zinc-finger</keyword>
<keyword evidence="7" id="KW-0234">DNA repair</keyword>
<dbReference type="GO" id="GO:0004842">
    <property type="term" value="F:ubiquitin-protein transferase activity"/>
    <property type="evidence" value="ECO:0007669"/>
    <property type="project" value="TreeGrafter"/>
</dbReference>
<dbReference type="Gene3D" id="3.40.50.10190">
    <property type="entry name" value="BRCT domain"/>
    <property type="match status" value="1"/>
</dbReference>
<dbReference type="EMBL" id="RWGY01000029">
    <property type="protein sequence ID" value="TVU19928.1"/>
    <property type="molecule type" value="Genomic_DNA"/>
</dbReference>
<dbReference type="PROSITE" id="PS51805">
    <property type="entry name" value="EPHD"/>
    <property type="match status" value="1"/>
</dbReference>
<evidence type="ECO:0008006" key="14">
    <source>
        <dbReference type="Google" id="ProtNLM"/>
    </source>
</evidence>
<dbReference type="SMART" id="SM00292">
    <property type="entry name" value="BRCT"/>
    <property type="match status" value="2"/>
</dbReference>
<keyword evidence="2" id="KW-0479">Metal-binding</keyword>
<feature type="region of interest" description="Disordered" evidence="9">
    <location>
        <begin position="71"/>
        <end position="91"/>
    </location>
</feature>
<dbReference type="OrthoDB" id="6105938at2759"/>
<feature type="region of interest" description="Disordered" evidence="9">
    <location>
        <begin position="440"/>
        <end position="462"/>
    </location>
</feature>
<gene>
    <name evidence="12" type="ORF">EJB05_36110</name>
</gene>
<keyword evidence="13" id="KW-1185">Reference proteome</keyword>
<dbReference type="FunFam" id="3.40.50.10190:FF:000006">
    <property type="entry name" value="Breast cancer type 1 susceptibility protein homolog"/>
    <property type="match status" value="1"/>
</dbReference>
<evidence type="ECO:0000256" key="7">
    <source>
        <dbReference type="ARBA" id="ARBA00023204"/>
    </source>
</evidence>
<dbReference type="GO" id="GO:0008270">
    <property type="term" value="F:zinc ion binding"/>
    <property type="evidence" value="ECO:0007669"/>
    <property type="project" value="UniProtKB-KW"/>
</dbReference>
<dbReference type="Pfam" id="PF00533">
    <property type="entry name" value="BRCT"/>
    <property type="match status" value="1"/>
</dbReference>
<name>A0A5J9U9H6_9POAL</name>
<dbReference type="PANTHER" id="PTHR13763:SF6">
    <property type="entry name" value="OS05G0486600 PROTEIN"/>
    <property type="match status" value="1"/>
</dbReference>
<dbReference type="InterPro" id="IPR013083">
    <property type="entry name" value="Znf_RING/FYVE/PHD"/>
</dbReference>
<reference evidence="12 13" key="1">
    <citation type="journal article" date="2019" name="Sci. Rep.">
        <title>A high-quality genome of Eragrostis curvula grass provides insights into Poaceae evolution and supports new strategies to enhance forage quality.</title>
        <authorList>
            <person name="Carballo J."/>
            <person name="Santos B.A.C.M."/>
            <person name="Zappacosta D."/>
            <person name="Garbus I."/>
            <person name="Selva J.P."/>
            <person name="Gallo C.A."/>
            <person name="Diaz A."/>
            <person name="Albertini E."/>
            <person name="Caccamo M."/>
            <person name="Echenique V."/>
        </authorList>
    </citation>
    <scope>NUCLEOTIDE SEQUENCE [LARGE SCALE GENOMIC DNA]</scope>
    <source>
        <strain evidence="13">cv. Victoria</strain>
        <tissue evidence="12">Leaf</tissue>
    </source>
</reference>
<evidence type="ECO:0000256" key="3">
    <source>
        <dbReference type="ARBA" id="ARBA00022737"/>
    </source>
</evidence>
<evidence type="ECO:0000313" key="13">
    <source>
        <dbReference type="Proteomes" id="UP000324897"/>
    </source>
</evidence>
<dbReference type="InterPro" id="IPR001357">
    <property type="entry name" value="BRCT_dom"/>
</dbReference>
<dbReference type="Proteomes" id="UP000324897">
    <property type="component" value="Chromosome 7"/>
</dbReference>
<evidence type="ECO:0000256" key="9">
    <source>
        <dbReference type="SAM" id="MobiDB-lite"/>
    </source>
</evidence>
<feature type="domain" description="PHD-type" evidence="11">
    <location>
        <begin position="119"/>
        <end position="242"/>
    </location>
</feature>
<dbReference type="SUPFAM" id="SSF52113">
    <property type="entry name" value="BRCT domain"/>
    <property type="match status" value="1"/>
</dbReference>
<sequence>MLVTTMLFAGTKSARCIVIKPFGEVNRCSMEALQGGQMQGIQSTTLAGSNGASSPKTPKENVLVEKANLPLSGSKLSNPKPHQRSCEKSNVSRRKRLMLEATEGVTELKNLPTPIGLYEDECAFCHSFRTSEYHGPMECCLSGRILSIDEGNPSNGIYVHKKCLLWAPQVWFESDESDIVVNLEPEIRRASRLRCHRCELPGAALGCYYKSCKKSFHVPCALQINGCRWDVDERLVLCPEHVSMPFNKEHVSKPLPCDKLSSQKKKKKKTDKSSSLALRQCLHKEESFVTFQGEGQQIDQLHTKSSFLPSCQCSHKEALSTHSSREGEQMYQLTTSSPSPRQLTTSSSSTRLCCHPDEEGISNACQGKEMKGDQQETSRYSSEKWVLLDSSSSASEKEQLRIAAAFLNEFSQTPACVHCFMVVEQKMHMDMEVLSNDHAKDTRQTDELNTSNSSSLPQGSRYYPKKEISSAAYGREKKKTDQLVLLGSSLSASEKEYFEDFVCWTKATVTNGWAENVTHVIVGKNTGSAWSRTYEVLMAILFGKWIVRAEWMLNSLEARPDLEDSYEVTFSDDSCTLDGPKKGRTRVAEGASKLFSGLHFCLSAYMNPGDRGRMRDLIAAAGGRLLEGISSLHHLRREDPSVKPYYVYDGGAPAKLSATLLQKEVEELLEYGAAGARVISHLRVMVAIAAYDVEALDENSGRPGSFAP</sequence>
<dbReference type="InterPro" id="IPR036420">
    <property type="entry name" value="BRCT_dom_sf"/>
</dbReference>
<keyword evidence="8" id="KW-0539">Nucleus</keyword>
<proteinExistence type="predicted"/>
<evidence type="ECO:0000256" key="6">
    <source>
        <dbReference type="ARBA" id="ARBA00022833"/>
    </source>
</evidence>
<feature type="region of interest" description="Disordered" evidence="9">
    <location>
        <begin position="320"/>
        <end position="352"/>
    </location>
</feature>
<feature type="compositionally biased region" description="Low complexity" evidence="9">
    <location>
        <begin position="333"/>
        <end position="352"/>
    </location>
</feature>
<evidence type="ECO:0000259" key="10">
    <source>
        <dbReference type="PROSITE" id="PS50172"/>
    </source>
</evidence>
<evidence type="ECO:0000256" key="1">
    <source>
        <dbReference type="ARBA" id="ARBA00004123"/>
    </source>
</evidence>
<protein>
    <recommendedName>
        <fullName evidence="14">PHD-type domain-containing protein</fullName>
    </recommendedName>
</protein>
<dbReference type="Gene3D" id="3.30.40.10">
    <property type="entry name" value="Zinc/RING finger domain, C3HC4 (zinc finger)"/>
    <property type="match status" value="1"/>
</dbReference>
<evidence type="ECO:0000259" key="11">
    <source>
        <dbReference type="PROSITE" id="PS51805"/>
    </source>
</evidence>
<dbReference type="PANTHER" id="PTHR13763">
    <property type="entry name" value="BREAST CANCER TYPE 1 SUSCEPTIBILITY PROTEIN BRCA1"/>
    <property type="match status" value="1"/>
</dbReference>
<keyword evidence="4" id="KW-0227">DNA damage</keyword>
<dbReference type="Pfam" id="PF13771">
    <property type="entry name" value="zf-HC5HC2H"/>
    <property type="match status" value="1"/>
</dbReference>
<feature type="domain" description="BRCT" evidence="10">
    <location>
        <begin position="483"/>
        <end position="559"/>
    </location>
</feature>
<dbReference type="Gramene" id="TVU19928">
    <property type="protein sequence ID" value="TVU19928"/>
    <property type="gene ID" value="EJB05_36110"/>
</dbReference>
<evidence type="ECO:0000256" key="8">
    <source>
        <dbReference type="ARBA" id="ARBA00023242"/>
    </source>
</evidence>
<accession>A0A5J9U9H6</accession>
<evidence type="ECO:0000256" key="5">
    <source>
        <dbReference type="ARBA" id="ARBA00022771"/>
    </source>
</evidence>
<evidence type="ECO:0000256" key="4">
    <source>
        <dbReference type="ARBA" id="ARBA00022763"/>
    </source>
</evidence>
<dbReference type="InterPro" id="IPR034732">
    <property type="entry name" value="EPHD"/>
</dbReference>